<keyword evidence="1" id="KW-0378">Hydrolase</keyword>
<dbReference type="InterPro" id="IPR050300">
    <property type="entry name" value="GDXG_lipolytic_enzyme"/>
</dbReference>
<gene>
    <name evidence="3" type="ORF">AMAG_00821</name>
</gene>
<protein>
    <recommendedName>
        <fullName evidence="2">Alpha/beta hydrolase fold-3 domain-containing protein</fullName>
    </recommendedName>
</protein>
<dbReference type="AlphaFoldDB" id="A0A0L0RX05"/>
<dbReference type="eggNOG" id="KOG1515">
    <property type="taxonomic scope" value="Eukaryota"/>
</dbReference>
<evidence type="ECO:0000259" key="2">
    <source>
        <dbReference type="Pfam" id="PF07859"/>
    </source>
</evidence>
<name>A0A0L0RX05_ALLM3</name>
<dbReference type="PANTHER" id="PTHR48081:SF8">
    <property type="entry name" value="ALPHA_BETA HYDROLASE FOLD-3 DOMAIN-CONTAINING PROTEIN-RELATED"/>
    <property type="match status" value="1"/>
</dbReference>
<evidence type="ECO:0000313" key="3">
    <source>
        <dbReference type="EMBL" id="KNE54873.1"/>
    </source>
</evidence>
<reference evidence="4" key="2">
    <citation type="submission" date="2009-11" db="EMBL/GenBank/DDBJ databases">
        <title>The Genome Sequence of Allomyces macrogynus strain ATCC 38327.</title>
        <authorList>
            <consortium name="The Broad Institute Genome Sequencing Platform"/>
            <person name="Russ C."/>
            <person name="Cuomo C."/>
            <person name="Shea T."/>
            <person name="Young S.K."/>
            <person name="Zeng Q."/>
            <person name="Koehrsen M."/>
            <person name="Haas B."/>
            <person name="Borodovsky M."/>
            <person name="Guigo R."/>
            <person name="Alvarado L."/>
            <person name="Berlin A."/>
            <person name="Borenstein D."/>
            <person name="Chen Z."/>
            <person name="Engels R."/>
            <person name="Freedman E."/>
            <person name="Gellesch M."/>
            <person name="Goldberg J."/>
            <person name="Griggs A."/>
            <person name="Gujja S."/>
            <person name="Heiman D."/>
            <person name="Hepburn T."/>
            <person name="Howarth C."/>
            <person name="Jen D."/>
            <person name="Larson L."/>
            <person name="Lewis B."/>
            <person name="Mehta T."/>
            <person name="Park D."/>
            <person name="Pearson M."/>
            <person name="Roberts A."/>
            <person name="Saif S."/>
            <person name="Shenoy N."/>
            <person name="Sisk P."/>
            <person name="Stolte C."/>
            <person name="Sykes S."/>
            <person name="Walk T."/>
            <person name="White J."/>
            <person name="Yandava C."/>
            <person name="Burger G."/>
            <person name="Gray M.W."/>
            <person name="Holland P.W.H."/>
            <person name="King N."/>
            <person name="Lang F.B.F."/>
            <person name="Roger A.J."/>
            <person name="Ruiz-Trillo I."/>
            <person name="Lander E."/>
            <person name="Nusbaum C."/>
        </authorList>
    </citation>
    <scope>NUCLEOTIDE SEQUENCE [LARGE SCALE GENOMIC DNA]</scope>
    <source>
        <strain evidence="4">ATCC 38327</strain>
    </source>
</reference>
<dbReference type="Pfam" id="PF07859">
    <property type="entry name" value="Abhydrolase_3"/>
    <property type="match status" value="1"/>
</dbReference>
<dbReference type="Gene3D" id="3.40.50.1820">
    <property type="entry name" value="alpha/beta hydrolase"/>
    <property type="match status" value="1"/>
</dbReference>
<dbReference type="STRING" id="578462.A0A0L0RX05"/>
<dbReference type="InterPro" id="IPR029058">
    <property type="entry name" value="AB_hydrolase_fold"/>
</dbReference>
<dbReference type="InterPro" id="IPR013094">
    <property type="entry name" value="AB_hydrolase_3"/>
</dbReference>
<dbReference type="GO" id="GO:0016787">
    <property type="term" value="F:hydrolase activity"/>
    <property type="evidence" value="ECO:0007669"/>
    <property type="project" value="UniProtKB-KW"/>
</dbReference>
<organism evidence="3 4">
    <name type="scientific">Allomyces macrogynus (strain ATCC 38327)</name>
    <name type="common">Allomyces javanicus var. macrogynus</name>
    <dbReference type="NCBI Taxonomy" id="578462"/>
    <lineage>
        <taxon>Eukaryota</taxon>
        <taxon>Fungi</taxon>
        <taxon>Fungi incertae sedis</taxon>
        <taxon>Blastocladiomycota</taxon>
        <taxon>Blastocladiomycetes</taxon>
        <taxon>Blastocladiales</taxon>
        <taxon>Blastocladiaceae</taxon>
        <taxon>Allomyces</taxon>
    </lineage>
</organism>
<evidence type="ECO:0000256" key="1">
    <source>
        <dbReference type="ARBA" id="ARBA00022801"/>
    </source>
</evidence>
<reference evidence="3 4" key="1">
    <citation type="submission" date="2009-11" db="EMBL/GenBank/DDBJ databases">
        <title>Annotation of Allomyces macrogynus ATCC 38327.</title>
        <authorList>
            <consortium name="The Broad Institute Genome Sequencing Platform"/>
            <person name="Russ C."/>
            <person name="Cuomo C."/>
            <person name="Burger G."/>
            <person name="Gray M.W."/>
            <person name="Holland P.W.H."/>
            <person name="King N."/>
            <person name="Lang F.B.F."/>
            <person name="Roger A.J."/>
            <person name="Ruiz-Trillo I."/>
            <person name="Young S.K."/>
            <person name="Zeng Q."/>
            <person name="Gargeya S."/>
            <person name="Fitzgerald M."/>
            <person name="Haas B."/>
            <person name="Abouelleil A."/>
            <person name="Alvarado L."/>
            <person name="Arachchi H.M."/>
            <person name="Berlin A."/>
            <person name="Chapman S.B."/>
            <person name="Gearin G."/>
            <person name="Goldberg J."/>
            <person name="Griggs A."/>
            <person name="Gujja S."/>
            <person name="Hansen M."/>
            <person name="Heiman D."/>
            <person name="Howarth C."/>
            <person name="Larimer J."/>
            <person name="Lui A."/>
            <person name="MacDonald P.J.P."/>
            <person name="McCowen C."/>
            <person name="Montmayeur A."/>
            <person name="Murphy C."/>
            <person name="Neiman D."/>
            <person name="Pearson M."/>
            <person name="Priest M."/>
            <person name="Roberts A."/>
            <person name="Saif S."/>
            <person name="Shea T."/>
            <person name="Sisk P."/>
            <person name="Stolte C."/>
            <person name="Sykes S."/>
            <person name="Wortman J."/>
            <person name="Nusbaum C."/>
            <person name="Birren B."/>
        </authorList>
    </citation>
    <scope>NUCLEOTIDE SEQUENCE [LARGE SCALE GENOMIC DNA]</scope>
    <source>
        <strain evidence="3 4">ATCC 38327</strain>
    </source>
</reference>
<dbReference type="Proteomes" id="UP000054350">
    <property type="component" value="Unassembled WGS sequence"/>
</dbReference>
<sequence length="510" mass="56267">MSIAPAVDPVPRVPKQPNFAQKVLALGHIGVLLVAAVVRTLFAGPERPNRSKSTDIFVRTFRSLRRVPAVTVHSIRNASAAGLKRAKIVLKGCTVEPAVQWRVQLESTDVSDVASAQGGTADAAGVDVLPVITVQSQLASAFPTRARSWTVTAEWIVPTEPGFDTDRVVLFFHGGGYCIGSAPSYRMNLAPLCKRLRRRFFNVEYRLSPEAVFPDALHDAVSSFLYLTQVEGIRPENITVMGDSAGGNLAHVLTMFLRDHDLPLPGGSVLLSPWVDLAQTLPSVRDYYRYDYLGGLKGAREDYVQYFLGTTHTDAITASERYVSPILDGIAPTAPTEAVSVRNYDRAMPPTYICVGGDELLLDSDMLLAMRLARTSRNHGTHSPVVLEVYEHQIHVFPFMAPRSADAHTCREQMCWFIESVVDAAPHAVRKQRMTGMVGDERYTLETRYFRRGEVLPPAAATAFLAQRWPGIRATTGDTWEPMRELELPIGVVRDRTVVHPLLTGFYAGK</sequence>
<accession>A0A0L0RX05</accession>
<dbReference type="VEuPathDB" id="FungiDB:AMAG_00821"/>
<keyword evidence="4" id="KW-1185">Reference proteome</keyword>
<feature type="domain" description="Alpha/beta hydrolase fold-3" evidence="2">
    <location>
        <begin position="169"/>
        <end position="397"/>
    </location>
</feature>
<evidence type="ECO:0000313" key="4">
    <source>
        <dbReference type="Proteomes" id="UP000054350"/>
    </source>
</evidence>
<dbReference type="OrthoDB" id="408631at2759"/>
<dbReference type="EMBL" id="GG745328">
    <property type="protein sequence ID" value="KNE54873.1"/>
    <property type="molecule type" value="Genomic_DNA"/>
</dbReference>
<dbReference type="SUPFAM" id="SSF53474">
    <property type="entry name" value="alpha/beta-Hydrolases"/>
    <property type="match status" value="1"/>
</dbReference>
<proteinExistence type="predicted"/>
<dbReference type="PANTHER" id="PTHR48081">
    <property type="entry name" value="AB HYDROLASE SUPERFAMILY PROTEIN C4A8.06C"/>
    <property type="match status" value="1"/>
</dbReference>